<dbReference type="CDD" id="cd04301">
    <property type="entry name" value="NAT_SF"/>
    <property type="match status" value="1"/>
</dbReference>
<dbReference type="eggNOG" id="COG3153">
    <property type="taxonomic scope" value="Bacteria"/>
</dbReference>
<feature type="domain" description="N-acetyltransferase" evidence="2">
    <location>
        <begin position="2"/>
        <end position="175"/>
    </location>
</feature>
<dbReference type="EMBL" id="CP002343">
    <property type="protein sequence ID" value="ADU50113.1"/>
    <property type="molecule type" value="Genomic_DNA"/>
</dbReference>
<dbReference type="KEGG" id="ica:Intca_3640"/>
<evidence type="ECO:0000256" key="1">
    <source>
        <dbReference type="SAM" id="MobiDB-lite"/>
    </source>
</evidence>
<name>E6S7F0_INTC7</name>
<evidence type="ECO:0000313" key="4">
    <source>
        <dbReference type="Proteomes" id="UP000008914"/>
    </source>
</evidence>
<reference evidence="3 4" key="1">
    <citation type="journal article" date="2010" name="Stand. Genomic Sci.">
        <title>Complete genome sequence of Intrasporangium calvum type strain (7 KIP).</title>
        <authorList>
            <person name="Del Rio T.G."/>
            <person name="Chertkov O."/>
            <person name="Yasawong M."/>
            <person name="Lucas S."/>
            <person name="Deshpande S."/>
            <person name="Cheng J.F."/>
            <person name="Detter C."/>
            <person name="Tapia R."/>
            <person name="Han C."/>
            <person name="Goodwin L."/>
            <person name="Pitluck S."/>
            <person name="Liolios K."/>
            <person name="Ivanova N."/>
            <person name="Mavromatis K."/>
            <person name="Pati A."/>
            <person name="Chen A."/>
            <person name="Palaniappan K."/>
            <person name="Land M."/>
            <person name="Hauser L."/>
            <person name="Chang Y.J."/>
            <person name="Jeffries C.D."/>
            <person name="Rohde M."/>
            <person name="Pukall R."/>
            <person name="Sikorski J."/>
            <person name="Goker M."/>
            <person name="Woyke T."/>
            <person name="Bristow J."/>
            <person name="Eisen J.A."/>
            <person name="Markowitz V."/>
            <person name="Hugenholtz P."/>
            <person name="Kyrpides N.C."/>
            <person name="Klenk H.P."/>
            <person name="Lapidus A."/>
        </authorList>
    </citation>
    <scope>NUCLEOTIDE SEQUENCE [LARGE SCALE GENOMIC DNA]</scope>
    <source>
        <strain evidence="4">ATCC 23552 / DSM 43043 / JCM 3097 / NBRC 12989 / 7 KIP</strain>
    </source>
</reference>
<sequence length="218" mass="24108">MRELRPLTVDRVADLAGDSALCTFWQTVPRNGAIVRREPLEVLAEWVRDVTTEWGPPGRIAYVDGRPAGHVLLAPARYVPRLAAFPTAPSDPSTLVLLTVRVNADHQGRGLRKVLVQAAVKDALRHRVRSIDVIGARPLAVRRHPCVLEVAFLEKVGFRVARDHPTYPRLRLDLRTVVTVREEAAAAVRRLLAKVPGVRPVPSTHPDGVTRARASDRP</sequence>
<protein>
    <submittedName>
        <fullName evidence="3">GCN5-related N-acetyltransferase</fullName>
    </submittedName>
</protein>
<dbReference type="HOGENOM" id="CLU_067049_1_1_11"/>
<dbReference type="PROSITE" id="PS51186">
    <property type="entry name" value="GNAT"/>
    <property type="match status" value="1"/>
</dbReference>
<feature type="region of interest" description="Disordered" evidence="1">
    <location>
        <begin position="197"/>
        <end position="218"/>
    </location>
</feature>
<dbReference type="Pfam" id="PF00583">
    <property type="entry name" value="Acetyltransf_1"/>
    <property type="match status" value="1"/>
</dbReference>
<dbReference type="InterPro" id="IPR016181">
    <property type="entry name" value="Acyl_CoA_acyltransferase"/>
</dbReference>
<dbReference type="RefSeq" id="WP_013494420.1">
    <property type="nucleotide sequence ID" value="NC_014830.1"/>
</dbReference>
<dbReference type="GO" id="GO:0016747">
    <property type="term" value="F:acyltransferase activity, transferring groups other than amino-acyl groups"/>
    <property type="evidence" value="ECO:0007669"/>
    <property type="project" value="InterPro"/>
</dbReference>
<dbReference type="Gene3D" id="3.40.630.30">
    <property type="match status" value="1"/>
</dbReference>
<organism evidence="3 4">
    <name type="scientific">Intrasporangium calvum (strain ATCC 23552 / DSM 43043 / JCM 3097 / NBRC 12989 / NCIMB 10167 / NRRL B-3866 / 7 KIP)</name>
    <dbReference type="NCBI Taxonomy" id="710696"/>
    <lineage>
        <taxon>Bacteria</taxon>
        <taxon>Bacillati</taxon>
        <taxon>Actinomycetota</taxon>
        <taxon>Actinomycetes</taxon>
        <taxon>Micrococcales</taxon>
        <taxon>Intrasporangiaceae</taxon>
        <taxon>Intrasporangium</taxon>
    </lineage>
</organism>
<dbReference type="SUPFAM" id="SSF55729">
    <property type="entry name" value="Acyl-CoA N-acyltransferases (Nat)"/>
    <property type="match status" value="1"/>
</dbReference>
<dbReference type="Proteomes" id="UP000008914">
    <property type="component" value="Chromosome"/>
</dbReference>
<keyword evidence="4" id="KW-1185">Reference proteome</keyword>
<evidence type="ECO:0000259" key="2">
    <source>
        <dbReference type="PROSITE" id="PS51186"/>
    </source>
</evidence>
<feature type="compositionally biased region" description="Basic and acidic residues" evidence="1">
    <location>
        <begin position="208"/>
        <end position="218"/>
    </location>
</feature>
<dbReference type="STRING" id="710696.Intca_3640"/>
<evidence type="ECO:0000313" key="3">
    <source>
        <dbReference type="EMBL" id="ADU50113.1"/>
    </source>
</evidence>
<proteinExistence type="predicted"/>
<gene>
    <name evidence="3" type="ordered locus">Intca_3640</name>
</gene>
<dbReference type="AlphaFoldDB" id="E6S7F0"/>
<accession>E6S7F0</accession>
<dbReference type="OrthoDB" id="5242876at2"/>
<dbReference type="InterPro" id="IPR000182">
    <property type="entry name" value="GNAT_dom"/>
</dbReference>